<keyword evidence="15" id="KW-1185">Reference proteome</keyword>
<feature type="domain" description="CNNM transmembrane" evidence="13">
    <location>
        <begin position="1"/>
        <end position="199"/>
    </location>
</feature>
<dbReference type="Pfam" id="PF01595">
    <property type="entry name" value="CNNM"/>
    <property type="match status" value="1"/>
</dbReference>
<dbReference type="CDD" id="cd04590">
    <property type="entry name" value="CBS_pair_CorC_HlyC_assoc"/>
    <property type="match status" value="1"/>
</dbReference>
<dbReference type="InterPro" id="IPR051676">
    <property type="entry name" value="UPF0053_domain"/>
</dbReference>
<keyword evidence="6 10" id="KW-1133">Transmembrane helix</keyword>
<dbReference type="SUPFAM" id="SSF56176">
    <property type="entry name" value="FAD-binding/transporter-associated domain-like"/>
    <property type="match status" value="1"/>
</dbReference>
<dbReference type="PROSITE" id="PS51846">
    <property type="entry name" value="CNNM"/>
    <property type="match status" value="1"/>
</dbReference>
<feature type="transmembrane region" description="Helical" evidence="11">
    <location>
        <begin position="133"/>
        <end position="155"/>
    </location>
</feature>
<evidence type="ECO:0000256" key="10">
    <source>
        <dbReference type="PROSITE-ProRule" id="PRU01193"/>
    </source>
</evidence>
<evidence type="ECO:0000256" key="1">
    <source>
        <dbReference type="ARBA" id="ARBA00004651"/>
    </source>
</evidence>
<reference evidence="15" key="1">
    <citation type="journal article" date="2019" name="Int. J. Syst. Evol. Microbiol.">
        <title>The Global Catalogue of Microorganisms (GCM) 10K type strain sequencing project: providing services to taxonomists for standard genome sequencing and annotation.</title>
        <authorList>
            <consortium name="The Broad Institute Genomics Platform"/>
            <consortium name="The Broad Institute Genome Sequencing Center for Infectious Disease"/>
            <person name="Wu L."/>
            <person name="Ma J."/>
        </authorList>
    </citation>
    <scope>NUCLEOTIDE SEQUENCE [LARGE SCALE GENOMIC DNA]</scope>
    <source>
        <strain evidence="15">TISTR 1827</strain>
    </source>
</reference>
<feature type="transmembrane region" description="Helical" evidence="11">
    <location>
        <begin position="57"/>
        <end position="76"/>
    </location>
</feature>
<evidence type="ECO:0000256" key="11">
    <source>
        <dbReference type="SAM" id="Phobius"/>
    </source>
</evidence>
<comment type="caution">
    <text evidence="14">The sequence shown here is derived from an EMBL/GenBank/DDBJ whole genome shotgun (WGS) entry which is preliminary data.</text>
</comment>
<dbReference type="RefSeq" id="WP_379276618.1">
    <property type="nucleotide sequence ID" value="NZ_JBHUGT010000021.1"/>
</dbReference>
<evidence type="ECO:0000256" key="9">
    <source>
        <dbReference type="PROSITE-ProRule" id="PRU00703"/>
    </source>
</evidence>
<evidence type="ECO:0000256" key="5">
    <source>
        <dbReference type="ARBA" id="ARBA00022737"/>
    </source>
</evidence>
<dbReference type="Proteomes" id="UP001597493">
    <property type="component" value="Unassembled WGS sequence"/>
</dbReference>
<evidence type="ECO:0000259" key="12">
    <source>
        <dbReference type="PROSITE" id="PS51371"/>
    </source>
</evidence>
<comment type="similarity">
    <text evidence="2">Belongs to the UPF0053 family.</text>
</comment>
<proteinExistence type="inferred from homology"/>
<evidence type="ECO:0000259" key="13">
    <source>
        <dbReference type="PROSITE" id="PS51846"/>
    </source>
</evidence>
<comment type="subcellular location">
    <subcellularLocation>
        <location evidence="1">Cell membrane</location>
        <topology evidence="1">Multi-pass membrane protein</topology>
    </subcellularLocation>
</comment>
<evidence type="ECO:0000256" key="3">
    <source>
        <dbReference type="ARBA" id="ARBA00022475"/>
    </source>
</evidence>
<evidence type="ECO:0000256" key="8">
    <source>
        <dbReference type="ARBA" id="ARBA00023136"/>
    </source>
</evidence>
<accession>A0ABW5R0T1</accession>
<dbReference type="Gene3D" id="3.10.580.10">
    <property type="entry name" value="CBS-domain"/>
    <property type="match status" value="1"/>
</dbReference>
<dbReference type="InterPro" id="IPR000644">
    <property type="entry name" value="CBS_dom"/>
</dbReference>
<dbReference type="Pfam" id="PF03471">
    <property type="entry name" value="CorC_HlyC"/>
    <property type="match status" value="1"/>
</dbReference>
<dbReference type="SMART" id="SM01091">
    <property type="entry name" value="CorC_HlyC"/>
    <property type="match status" value="1"/>
</dbReference>
<protein>
    <submittedName>
        <fullName evidence="14">Hemolysin family protein</fullName>
    </submittedName>
</protein>
<evidence type="ECO:0000256" key="4">
    <source>
        <dbReference type="ARBA" id="ARBA00022692"/>
    </source>
</evidence>
<organism evidence="14 15">
    <name type="scientific">Paenibacillus thailandensis</name>
    <dbReference type="NCBI Taxonomy" id="393250"/>
    <lineage>
        <taxon>Bacteria</taxon>
        <taxon>Bacillati</taxon>
        <taxon>Bacillota</taxon>
        <taxon>Bacilli</taxon>
        <taxon>Bacillales</taxon>
        <taxon>Paenibacillaceae</taxon>
        <taxon>Paenibacillus</taxon>
    </lineage>
</organism>
<name>A0ABW5R0T1_9BACL</name>
<keyword evidence="4 10" id="KW-0812">Transmembrane</keyword>
<feature type="domain" description="CBS" evidence="12">
    <location>
        <begin position="218"/>
        <end position="279"/>
    </location>
</feature>
<feature type="transmembrane region" description="Helical" evidence="11">
    <location>
        <begin position="96"/>
        <end position="121"/>
    </location>
</feature>
<keyword evidence="5" id="KW-0677">Repeat</keyword>
<dbReference type="PANTHER" id="PTHR43099">
    <property type="entry name" value="UPF0053 PROTEIN YRKA"/>
    <property type="match status" value="1"/>
</dbReference>
<feature type="transmembrane region" description="Helical" evidence="11">
    <location>
        <begin position="6"/>
        <end position="26"/>
    </location>
</feature>
<dbReference type="SUPFAM" id="SSF54631">
    <property type="entry name" value="CBS-domain pair"/>
    <property type="match status" value="1"/>
</dbReference>
<evidence type="ECO:0000313" key="14">
    <source>
        <dbReference type="EMBL" id="MFD2662398.1"/>
    </source>
</evidence>
<evidence type="ECO:0000256" key="2">
    <source>
        <dbReference type="ARBA" id="ARBA00006337"/>
    </source>
</evidence>
<dbReference type="InterPro" id="IPR002550">
    <property type="entry name" value="CNNM"/>
</dbReference>
<dbReference type="InterPro" id="IPR005170">
    <property type="entry name" value="Transptr-assoc_dom"/>
</dbReference>
<dbReference type="PANTHER" id="PTHR43099:SF2">
    <property type="entry name" value="UPF0053 PROTEIN YRKA"/>
    <property type="match status" value="1"/>
</dbReference>
<keyword evidence="3" id="KW-1003">Cell membrane</keyword>
<dbReference type="InterPro" id="IPR016169">
    <property type="entry name" value="FAD-bd_PCMH_sub2"/>
</dbReference>
<evidence type="ECO:0000256" key="7">
    <source>
        <dbReference type="ARBA" id="ARBA00023122"/>
    </source>
</evidence>
<sequence>MIINLIVFVILIFFTAFFVATEFALVRLRASRVRQMVSEGRKNAKAVQQLVDRLDSYLSATQLGITIMSLGIGWLGEPTVSKLLEPLFEEIGIAGSTAHIISFIVSFALVTYLEVVLGELAPKTIAIVKPERIALLTAPFMVWFHKIAYPFIWLLNGSANKLVGLFGLKPAKEHEAASEEEIRLLLSESYGSGKINRAEYAYVNRVFEFDDRLAREIMVPRTDMVCLYTNKPKEENIETVLAEKYTRFPVASGSKDNIVGIINTKQLFYHYAKNGGADVRSIMQPVMAVPEVLPIKLLLRRMQTERVHMVILLDEYGGTSGLVTIEDIVEEIVGEIRDEFDTDEAIPFEKLADNRYAMDGKLLLRDLHRWTGIELEGEEIDTIGGWLASQNPDLEEGQEWPYDNLTFIVREKDHLRIRRLEITVR</sequence>
<evidence type="ECO:0000256" key="6">
    <source>
        <dbReference type="ARBA" id="ARBA00022989"/>
    </source>
</evidence>
<keyword evidence="8 10" id="KW-0472">Membrane</keyword>
<evidence type="ECO:0000313" key="15">
    <source>
        <dbReference type="Proteomes" id="UP001597493"/>
    </source>
</evidence>
<keyword evidence="7 9" id="KW-0129">CBS domain</keyword>
<dbReference type="PROSITE" id="PS51371">
    <property type="entry name" value="CBS"/>
    <property type="match status" value="2"/>
</dbReference>
<dbReference type="InterPro" id="IPR044751">
    <property type="entry name" value="Ion_transp-like_CBS"/>
</dbReference>
<feature type="domain" description="CBS" evidence="12">
    <location>
        <begin position="282"/>
        <end position="339"/>
    </location>
</feature>
<dbReference type="InterPro" id="IPR046342">
    <property type="entry name" value="CBS_dom_sf"/>
</dbReference>
<gene>
    <name evidence="14" type="ORF">ACFSW5_19260</name>
</gene>
<dbReference type="InterPro" id="IPR036318">
    <property type="entry name" value="FAD-bd_PCMH-like_sf"/>
</dbReference>
<dbReference type="Pfam" id="PF00571">
    <property type="entry name" value="CBS"/>
    <property type="match status" value="1"/>
</dbReference>
<dbReference type="EMBL" id="JBHUMY010000027">
    <property type="protein sequence ID" value="MFD2662398.1"/>
    <property type="molecule type" value="Genomic_DNA"/>
</dbReference>
<dbReference type="Gene3D" id="3.30.465.10">
    <property type="match status" value="1"/>
</dbReference>